<evidence type="ECO:0000256" key="2">
    <source>
        <dbReference type="ARBA" id="ARBA00023315"/>
    </source>
</evidence>
<keyword evidence="5" id="KW-1185">Reference proteome</keyword>
<evidence type="ECO:0000313" key="4">
    <source>
        <dbReference type="EMBL" id="ROZ63955.1"/>
    </source>
</evidence>
<evidence type="ECO:0000313" key="5">
    <source>
        <dbReference type="Proteomes" id="UP000270616"/>
    </source>
</evidence>
<dbReference type="AlphaFoldDB" id="A0A3N3ZT57"/>
<dbReference type="PANTHER" id="PTHR43420:SF47">
    <property type="entry name" value="N-ACETYLTRANSFERASE DOMAIN-CONTAINING PROTEIN"/>
    <property type="match status" value="1"/>
</dbReference>
<dbReference type="SUPFAM" id="SSF55729">
    <property type="entry name" value="Acyl-CoA N-acyltransferases (Nat)"/>
    <property type="match status" value="1"/>
</dbReference>
<dbReference type="EMBL" id="RKMF01000004">
    <property type="protein sequence ID" value="ROZ63955.1"/>
    <property type="molecule type" value="Genomic_DNA"/>
</dbReference>
<dbReference type="InterPro" id="IPR050680">
    <property type="entry name" value="YpeA/RimI_acetyltransf"/>
</dbReference>
<reference evidence="4 5" key="1">
    <citation type="submission" date="2018-10" db="EMBL/GenBank/DDBJ databases">
        <title>Kocuria sp. M5W7-7, whole genome shotgun sequence.</title>
        <authorList>
            <person name="Tuo L."/>
        </authorList>
    </citation>
    <scope>NUCLEOTIDE SEQUENCE [LARGE SCALE GENOMIC DNA]</scope>
    <source>
        <strain evidence="4 5">M5W7-7</strain>
    </source>
</reference>
<keyword evidence="1 4" id="KW-0808">Transferase</keyword>
<dbReference type="Proteomes" id="UP000270616">
    <property type="component" value="Unassembled WGS sequence"/>
</dbReference>
<protein>
    <submittedName>
        <fullName evidence="4">GNAT family N-acetyltransferase</fullName>
    </submittedName>
</protein>
<dbReference type="Pfam" id="PF00583">
    <property type="entry name" value="Acetyltransf_1"/>
    <property type="match status" value="1"/>
</dbReference>
<dbReference type="PANTHER" id="PTHR43420">
    <property type="entry name" value="ACETYLTRANSFERASE"/>
    <property type="match status" value="1"/>
</dbReference>
<comment type="caution">
    <text evidence="4">The sequence shown here is derived from an EMBL/GenBank/DDBJ whole genome shotgun (WGS) entry which is preliminary data.</text>
</comment>
<dbReference type="Gene3D" id="3.40.630.30">
    <property type="match status" value="1"/>
</dbReference>
<keyword evidence="2" id="KW-0012">Acyltransferase</keyword>
<name>A0A3N3ZT57_9MICC</name>
<organism evidence="4 5">
    <name type="scientific">Kocuria soli</name>
    <dbReference type="NCBI Taxonomy" id="2485125"/>
    <lineage>
        <taxon>Bacteria</taxon>
        <taxon>Bacillati</taxon>
        <taxon>Actinomycetota</taxon>
        <taxon>Actinomycetes</taxon>
        <taxon>Micrococcales</taxon>
        <taxon>Micrococcaceae</taxon>
        <taxon>Kocuria</taxon>
    </lineage>
</organism>
<evidence type="ECO:0000259" key="3">
    <source>
        <dbReference type="PROSITE" id="PS51186"/>
    </source>
</evidence>
<dbReference type="RefSeq" id="WP_123824537.1">
    <property type="nucleotide sequence ID" value="NZ_RKMF01000004.1"/>
</dbReference>
<gene>
    <name evidence="4" type="ORF">EDL96_04005</name>
</gene>
<proteinExistence type="predicted"/>
<dbReference type="OrthoDB" id="143110at2"/>
<dbReference type="PROSITE" id="PS51186">
    <property type="entry name" value="GNAT"/>
    <property type="match status" value="1"/>
</dbReference>
<evidence type="ECO:0000256" key="1">
    <source>
        <dbReference type="ARBA" id="ARBA00022679"/>
    </source>
</evidence>
<dbReference type="InterPro" id="IPR000182">
    <property type="entry name" value="GNAT_dom"/>
</dbReference>
<feature type="domain" description="N-acetyltransferase" evidence="3">
    <location>
        <begin position="3"/>
        <end position="185"/>
    </location>
</feature>
<dbReference type="InterPro" id="IPR016181">
    <property type="entry name" value="Acyl_CoA_acyltransferase"/>
</dbReference>
<dbReference type="CDD" id="cd04301">
    <property type="entry name" value="NAT_SF"/>
    <property type="match status" value="1"/>
</dbReference>
<accession>A0A3N3ZT57</accession>
<sequence length="185" mass="20228">MTLEILRAVHGDGAVLHALAEETFLDACPPGTDTAVAAAYVANELSAERFEQWLEDGRHHILLLVEPGTRRSAAYLVLVADEPVRAGVPVTQDANEPLDPEATLWFVSKLYVVRESRGSGGARRLLEAGKSLAADAGASGLWLTVNQHNLRANTFYERNGFRTVATAEFMMGPKVHDDFVKVLRF</sequence>
<dbReference type="GO" id="GO:0016747">
    <property type="term" value="F:acyltransferase activity, transferring groups other than amino-acyl groups"/>
    <property type="evidence" value="ECO:0007669"/>
    <property type="project" value="InterPro"/>
</dbReference>